<keyword evidence="2" id="KW-1277">Toxin-antitoxin system</keyword>
<organism evidence="3 4">
    <name type="scientific">Cyanomargarita calcarea GSE-NOS-MK-12-04C</name>
    <dbReference type="NCBI Taxonomy" id="2839659"/>
    <lineage>
        <taxon>Bacteria</taxon>
        <taxon>Bacillati</taxon>
        <taxon>Cyanobacteriota</taxon>
        <taxon>Cyanophyceae</taxon>
        <taxon>Nostocales</taxon>
        <taxon>Cyanomargaritaceae</taxon>
        <taxon>Cyanomargarita</taxon>
    </lineage>
</organism>
<dbReference type="Proteomes" id="UP000729701">
    <property type="component" value="Unassembled WGS sequence"/>
</dbReference>
<evidence type="ECO:0000313" key="3">
    <source>
        <dbReference type="EMBL" id="MBW4667294.1"/>
    </source>
</evidence>
<comment type="similarity">
    <text evidence="1">Belongs to the PemK/MazF family.</text>
</comment>
<proteinExistence type="inferred from homology"/>
<dbReference type="SUPFAM" id="SSF50118">
    <property type="entry name" value="Cell growth inhibitor/plasmid maintenance toxic component"/>
    <property type="match status" value="1"/>
</dbReference>
<reference evidence="3" key="2">
    <citation type="journal article" date="2022" name="Microbiol. Resour. Announc.">
        <title>Metagenome Sequencing to Explore Phylogenomics of Terrestrial Cyanobacteria.</title>
        <authorList>
            <person name="Ward R.D."/>
            <person name="Stajich J.E."/>
            <person name="Johansen J.R."/>
            <person name="Huntemann M."/>
            <person name="Clum A."/>
            <person name="Foster B."/>
            <person name="Foster B."/>
            <person name="Roux S."/>
            <person name="Palaniappan K."/>
            <person name="Varghese N."/>
            <person name="Mukherjee S."/>
            <person name="Reddy T.B.K."/>
            <person name="Daum C."/>
            <person name="Copeland A."/>
            <person name="Chen I.A."/>
            <person name="Ivanova N.N."/>
            <person name="Kyrpides N.C."/>
            <person name="Shapiro N."/>
            <person name="Eloe-Fadrosh E.A."/>
            <person name="Pietrasiak N."/>
        </authorList>
    </citation>
    <scope>NUCLEOTIDE SEQUENCE</scope>
    <source>
        <strain evidence="3">GSE-NOS-MK-12-04C</strain>
    </source>
</reference>
<dbReference type="Gene3D" id="2.30.30.110">
    <property type="match status" value="1"/>
</dbReference>
<protein>
    <submittedName>
        <fullName evidence="3">Type II toxin-antitoxin system PemK/MazF family toxin</fullName>
    </submittedName>
</protein>
<comment type="caution">
    <text evidence="3">The sequence shown here is derived from an EMBL/GenBank/DDBJ whole genome shotgun (WGS) entry which is preliminary data.</text>
</comment>
<dbReference type="GO" id="GO:0003677">
    <property type="term" value="F:DNA binding"/>
    <property type="evidence" value="ECO:0007669"/>
    <property type="project" value="InterPro"/>
</dbReference>
<dbReference type="EMBL" id="JAHHGZ010000006">
    <property type="protein sequence ID" value="MBW4667294.1"/>
    <property type="molecule type" value="Genomic_DNA"/>
</dbReference>
<reference evidence="3" key="1">
    <citation type="submission" date="2021-05" db="EMBL/GenBank/DDBJ databases">
        <authorList>
            <person name="Pietrasiak N."/>
            <person name="Ward R."/>
            <person name="Stajich J.E."/>
            <person name="Kurbessoian T."/>
        </authorList>
    </citation>
    <scope>NUCLEOTIDE SEQUENCE</scope>
    <source>
        <strain evidence="3">GSE-NOS-MK-12-04C</strain>
    </source>
</reference>
<dbReference type="InterPro" id="IPR011067">
    <property type="entry name" value="Plasmid_toxin/cell-grow_inhib"/>
</dbReference>
<accession>A0A951QIW4</accession>
<name>A0A951QIW4_9CYAN</name>
<dbReference type="Pfam" id="PF02452">
    <property type="entry name" value="PemK_toxin"/>
    <property type="match status" value="1"/>
</dbReference>
<gene>
    <name evidence="3" type="ORF">KME60_07580</name>
</gene>
<sequence>MLYSRGEVVLVLFPDSNLRTGKRRPGLVVQANHLSTGLSQIIVAMITSNLNRAGHPSRVLVQLKSAAGKQTGLLTDSVIMTDNLVTVMDGEVDRAIGVWLDMSSVDAALSHTLGL</sequence>
<dbReference type="InterPro" id="IPR003477">
    <property type="entry name" value="PemK-like"/>
</dbReference>
<evidence type="ECO:0000256" key="2">
    <source>
        <dbReference type="ARBA" id="ARBA00022649"/>
    </source>
</evidence>
<dbReference type="AlphaFoldDB" id="A0A951QIW4"/>
<evidence type="ECO:0000256" key="1">
    <source>
        <dbReference type="ARBA" id="ARBA00007521"/>
    </source>
</evidence>
<evidence type="ECO:0000313" key="4">
    <source>
        <dbReference type="Proteomes" id="UP000729701"/>
    </source>
</evidence>